<protein>
    <submittedName>
        <fullName evidence="1">541_t:CDS:1</fullName>
    </submittedName>
</protein>
<gene>
    <name evidence="1" type="ORF">DHETER_LOCUS11783</name>
</gene>
<dbReference type="EMBL" id="CAJVPU010026850">
    <property type="protein sequence ID" value="CAG8701565.1"/>
    <property type="molecule type" value="Genomic_DNA"/>
</dbReference>
<comment type="caution">
    <text evidence="1">The sequence shown here is derived from an EMBL/GenBank/DDBJ whole genome shotgun (WGS) entry which is preliminary data.</text>
</comment>
<evidence type="ECO:0000313" key="2">
    <source>
        <dbReference type="Proteomes" id="UP000789702"/>
    </source>
</evidence>
<evidence type="ECO:0000313" key="1">
    <source>
        <dbReference type="EMBL" id="CAG8701565.1"/>
    </source>
</evidence>
<accession>A0ACA9PB19</accession>
<name>A0ACA9PB19_9GLOM</name>
<feature type="non-terminal residue" evidence="1">
    <location>
        <position position="106"/>
    </location>
</feature>
<organism evidence="1 2">
    <name type="scientific">Dentiscutata heterogama</name>
    <dbReference type="NCBI Taxonomy" id="1316150"/>
    <lineage>
        <taxon>Eukaryota</taxon>
        <taxon>Fungi</taxon>
        <taxon>Fungi incertae sedis</taxon>
        <taxon>Mucoromycota</taxon>
        <taxon>Glomeromycotina</taxon>
        <taxon>Glomeromycetes</taxon>
        <taxon>Diversisporales</taxon>
        <taxon>Gigasporaceae</taxon>
        <taxon>Dentiscutata</taxon>
    </lineage>
</organism>
<dbReference type="Proteomes" id="UP000789702">
    <property type="component" value="Unassembled WGS sequence"/>
</dbReference>
<sequence>NNEVPNWMTPKLKKCSPMSNEKSIEIDNFNYTSKPNTQNIKALERTTPVMKKPQKDPNDEALELGSGKKENKQNTNTPGWTDDFKGEEAPYRCEMDNLNNENHEKK</sequence>
<feature type="non-terminal residue" evidence="1">
    <location>
        <position position="1"/>
    </location>
</feature>
<keyword evidence="2" id="KW-1185">Reference proteome</keyword>
<reference evidence="1" key="1">
    <citation type="submission" date="2021-06" db="EMBL/GenBank/DDBJ databases">
        <authorList>
            <person name="Kallberg Y."/>
            <person name="Tangrot J."/>
            <person name="Rosling A."/>
        </authorList>
    </citation>
    <scope>NUCLEOTIDE SEQUENCE</scope>
    <source>
        <strain evidence="1">IL203A</strain>
    </source>
</reference>
<proteinExistence type="predicted"/>